<organism evidence="1 2">
    <name type="scientific">Paenibacillus gansuensis</name>
    <dbReference type="NCBI Taxonomy" id="306542"/>
    <lineage>
        <taxon>Bacteria</taxon>
        <taxon>Bacillati</taxon>
        <taxon>Bacillota</taxon>
        <taxon>Bacilli</taxon>
        <taxon>Bacillales</taxon>
        <taxon>Paenibacillaceae</taxon>
        <taxon>Paenibacillus</taxon>
    </lineage>
</organism>
<dbReference type="Proteomes" id="UP001597541">
    <property type="component" value="Unassembled WGS sequence"/>
</dbReference>
<gene>
    <name evidence="1" type="ORF">ACFSUF_18940</name>
</gene>
<comment type="caution">
    <text evidence="1">The sequence shown here is derived from an EMBL/GenBank/DDBJ whole genome shotgun (WGS) entry which is preliminary data.</text>
</comment>
<dbReference type="RefSeq" id="WP_377605416.1">
    <property type="nucleotide sequence ID" value="NZ_JBHUME010000012.1"/>
</dbReference>
<dbReference type="NCBIfam" id="TIGR01563">
    <property type="entry name" value="gp16_SPP1"/>
    <property type="match status" value="1"/>
</dbReference>
<dbReference type="InterPro" id="IPR038666">
    <property type="entry name" value="SSP1_head-tail_sf"/>
</dbReference>
<name>A0ABW5PI84_9BACL</name>
<sequence>MRFAELIQLIPLSYVSSGDVDSVQEGEYRSILAEMKSIRQSEYYQAIGNSIQPSATFVVWSDEYHKEPRLEHNGVLYEVIRTFETKSRTLELVCSAVNDIQTNLSELRDSVELWHYTLNQNSMGEDSPVPERVCTVPARIEYKGGSSNTADDVIETVNNLTVTIRYRAGITPDMYLMIDGNRHDIRFIEDPFNRHETLLLSVERVDS</sequence>
<accession>A0ABW5PI84</accession>
<reference evidence="2" key="1">
    <citation type="journal article" date="2019" name="Int. J. Syst. Evol. Microbiol.">
        <title>The Global Catalogue of Microorganisms (GCM) 10K type strain sequencing project: providing services to taxonomists for standard genome sequencing and annotation.</title>
        <authorList>
            <consortium name="The Broad Institute Genomics Platform"/>
            <consortium name="The Broad Institute Genome Sequencing Center for Infectious Disease"/>
            <person name="Wu L."/>
            <person name="Ma J."/>
        </authorList>
    </citation>
    <scope>NUCLEOTIDE SEQUENCE [LARGE SCALE GENOMIC DNA]</scope>
    <source>
        <strain evidence="2">KCTC 3950</strain>
    </source>
</reference>
<evidence type="ECO:0000313" key="2">
    <source>
        <dbReference type="Proteomes" id="UP001597541"/>
    </source>
</evidence>
<dbReference type="Pfam" id="PF05521">
    <property type="entry name" value="Phage_HCP"/>
    <property type="match status" value="1"/>
</dbReference>
<protein>
    <submittedName>
        <fullName evidence="1">Phage head closure protein</fullName>
    </submittedName>
</protein>
<keyword evidence="2" id="KW-1185">Reference proteome</keyword>
<dbReference type="Gene3D" id="2.40.10.270">
    <property type="entry name" value="Bacteriophage SPP1 head-tail adaptor protein"/>
    <property type="match status" value="1"/>
</dbReference>
<evidence type="ECO:0000313" key="1">
    <source>
        <dbReference type="EMBL" id="MFD2614493.1"/>
    </source>
</evidence>
<dbReference type="EMBL" id="JBHUME010000012">
    <property type="protein sequence ID" value="MFD2614493.1"/>
    <property type="molecule type" value="Genomic_DNA"/>
</dbReference>
<proteinExistence type="predicted"/>
<dbReference type="InterPro" id="IPR008767">
    <property type="entry name" value="Phage_SPP1_head-tail_adaptor"/>
</dbReference>